<accession>A0A514BQV6</accession>
<reference evidence="2 3" key="1">
    <citation type="submission" date="2019-06" db="EMBL/GenBank/DDBJ databases">
        <title>Lysobacter alkalisoli sp. nov. isolated from saline-alkali soil.</title>
        <authorList>
            <person name="Sun J.-Q."/>
            <person name="Xu L."/>
        </authorList>
    </citation>
    <scope>NUCLEOTIDE SEQUENCE [LARGE SCALE GENOMIC DNA]</scope>
    <source>
        <strain evidence="2 3">SJ-36</strain>
    </source>
</reference>
<dbReference type="AlphaFoldDB" id="A0A514BQV6"/>
<protein>
    <submittedName>
        <fullName evidence="2">Uncharacterized protein</fullName>
    </submittedName>
</protein>
<organism evidence="2 3">
    <name type="scientific">Marilutibacter alkalisoli</name>
    <dbReference type="NCBI Taxonomy" id="2591633"/>
    <lineage>
        <taxon>Bacteria</taxon>
        <taxon>Pseudomonadati</taxon>
        <taxon>Pseudomonadota</taxon>
        <taxon>Gammaproteobacteria</taxon>
        <taxon>Lysobacterales</taxon>
        <taxon>Lysobacteraceae</taxon>
        <taxon>Marilutibacter</taxon>
    </lineage>
</organism>
<keyword evidence="1" id="KW-0472">Membrane</keyword>
<sequence length="112" mass="11846">MAMGLWSLLGAILFGGVFALFAFWRVDVVDSQTIRGVIAAFLFGLYCAIVIFGTSDKKRSLTLSGQTLLGVAMACAIAALFGAISEGYILAVMVGLILGFTADKWVAHVQLP</sequence>
<dbReference type="Proteomes" id="UP000317199">
    <property type="component" value="Chromosome"/>
</dbReference>
<gene>
    <name evidence="2" type="ORF">FKV23_05990</name>
</gene>
<evidence type="ECO:0000313" key="2">
    <source>
        <dbReference type="EMBL" id="QDH69695.1"/>
    </source>
</evidence>
<dbReference type="EMBL" id="CP041242">
    <property type="protein sequence ID" value="QDH69695.1"/>
    <property type="molecule type" value="Genomic_DNA"/>
</dbReference>
<keyword evidence="1" id="KW-0812">Transmembrane</keyword>
<keyword evidence="3" id="KW-1185">Reference proteome</keyword>
<evidence type="ECO:0000313" key="3">
    <source>
        <dbReference type="Proteomes" id="UP000317199"/>
    </source>
</evidence>
<dbReference type="OrthoDB" id="6058569at2"/>
<feature type="transmembrane region" description="Helical" evidence="1">
    <location>
        <begin position="61"/>
        <end position="81"/>
    </location>
</feature>
<proteinExistence type="predicted"/>
<keyword evidence="1" id="KW-1133">Transmembrane helix</keyword>
<feature type="transmembrane region" description="Helical" evidence="1">
    <location>
        <begin position="35"/>
        <end position="54"/>
    </location>
</feature>
<dbReference type="KEGG" id="lyj:FKV23_05990"/>
<name>A0A514BQV6_9GAMM</name>
<evidence type="ECO:0000256" key="1">
    <source>
        <dbReference type="SAM" id="Phobius"/>
    </source>
</evidence>